<gene>
    <name evidence="8" type="ORF">LIER_35685</name>
</gene>
<dbReference type="InterPro" id="IPR036961">
    <property type="entry name" value="Kinesin_motor_dom_sf"/>
</dbReference>
<feature type="domain" description="Calponin-homology (CH)" evidence="6">
    <location>
        <begin position="30"/>
        <end position="152"/>
    </location>
</feature>
<dbReference type="EMBL" id="BAABME010015820">
    <property type="protein sequence ID" value="GAA0143122.1"/>
    <property type="molecule type" value="Genomic_DNA"/>
</dbReference>
<dbReference type="PROSITE" id="PS50067">
    <property type="entry name" value="KINESIN_MOTOR_2"/>
    <property type="match status" value="1"/>
</dbReference>
<comment type="similarity">
    <text evidence="1">Belongs to the TRAFAC class myosin-kinesin ATPase superfamily. Kinesin family. KIN-14 subfamily.</text>
</comment>
<dbReference type="GO" id="GO:0003777">
    <property type="term" value="F:microtubule motor activity"/>
    <property type="evidence" value="ECO:0007669"/>
    <property type="project" value="InterPro"/>
</dbReference>
<dbReference type="PANTHER" id="PTHR47972:SF12">
    <property type="entry name" value="KINESIN-LIKE PROTEIN KIN-14H"/>
    <property type="match status" value="1"/>
</dbReference>
<dbReference type="CDD" id="cd21203">
    <property type="entry name" value="CH_AtKIN14-like"/>
    <property type="match status" value="1"/>
</dbReference>
<dbReference type="InterPro" id="IPR027417">
    <property type="entry name" value="P-loop_NTPase"/>
</dbReference>
<evidence type="ECO:0000259" key="7">
    <source>
        <dbReference type="PROSITE" id="PS50067"/>
    </source>
</evidence>
<dbReference type="Pfam" id="PF16796">
    <property type="entry name" value="Microtub_bd"/>
    <property type="match status" value="1"/>
</dbReference>
<evidence type="ECO:0000256" key="2">
    <source>
        <dbReference type="ARBA" id="ARBA00023175"/>
    </source>
</evidence>
<accession>A0AAV3NUR9</accession>
<dbReference type="Gene3D" id="3.40.850.10">
    <property type="entry name" value="Kinesin motor domain"/>
    <property type="match status" value="1"/>
</dbReference>
<name>A0AAV3NUR9_LITER</name>
<dbReference type="Pfam" id="PF00307">
    <property type="entry name" value="CH"/>
    <property type="match status" value="1"/>
</dbReference>
<dbReference type="InterPro" id="IPR001752">
    <property type="entry name" value="Kinesin_motor_dom"/>
</dbReference>
<evidence type="ECO:0000256" key="3">
    <source>
        <dbReference type="PROSITE-ProRule" id="PRU00283"/>
    </source>
</evidence>
<comment type="caution">
    <text evidence="8">The sequence shown here is derived from an EMBL/GenBank/DDBJ whole genome shotgun (WGS) entry which is preliminary data.</text>
</comment>
<dbReference type="Proteomes" id="UP001454036">
    <property type="component" value="Unassembled WGS sequence"/>
</dbReference>
<keyword evidence="9" id="KW-1185">Reference proteome</keyword>
<dbReference type="Gene3D" id="1.10.418.10">
    <property type="entry name" value="Calponin-like domain"/>
    <property type="match status" value="1"/>
</dbReference>
<keyword evidence="3" id="KW-0547">Nucleotide-binding</keyword>
<feature type="binding site" evidence="3">
    <location>
        <begin position="482"/>
        <end position="489"/>
    </location>
    <ligand>
        <name>ATP</name>
        <dbReference type="ChEBI" id="CHEBI:30616"/>
    </ligand>
</feature>
<feature type="coiled-coil region" evidence="4">
    <location>
        <begin position="330"/>
        <end position="357"/>
    </location>
</feature>
<dbReference type="InterPro" id="IPR001715">
    <property type="entry name" value="CH_dom"/>
</dbReference>
<evidence type="ECO:0000256" key="4">
    <source>
        <dbReference type="SAM" id="Coils"/>
    </source>
</evidence>
<proteinExistence type="inferred from homology"/>
<feature type="region of interest" description="Disordered" evidence="5">
    <location>
        <begin position="1"/>
        <end position="29"/>
    </location>
</feature>
<dbReference type="PROSITE" id="PS50021">
    <property type="entry name" value="CH"/>
    <property type="match status" value="1"/>
</dbReference>
<protein>
    <submittedName>
        <fullName evidence="8">Uncharacterized protein</fullName>
    </submittedName>
</protein>
<dbReference type="GO" id="GO:0005524">
    <property type="term" value="F:ATP binding"/>
    <property type="evidence" value="ECO:0007669"/>
    <property type="project" value="UniProtKB-UniRule"/>
</dbReference>
<evidence type="ECO:0000313" key="8">
    <source>
        <dbReference type="EMBL" id="GAA0143122.1"/>
    </source>
</evidence>
<evidence type="ECO:0000256" key="1">
    <source>
        <dbReference type="ARBA" id="ARBA00010899"/>
    </source>
</evidence>
<evidence type="ECO:0000259" key="6">
    <source>
        <dbReference type="PROSITE" id="PS50021"/>
    </source>
</evidence>
<dbReference type="SMART" id="SM00129">
    <property type="entry name" value="KISc"/>
    <property type="match status" value="1"/>
</dbReference>
<feature type="compositionally biased region" description="Polar residues" evidence="5">
    <location>
        <begin position="7"/>
        <end position="21"/>
    </location>
</feature>
<keyword evidence="2 3" id="KW-0505">Motor protein</keyword>
<dbReference type="GO" id="GO:0007018">
    <property type="term" value="P:microtubule-based movement"/>
    <property type="evidence" value="ECO:0007669"/>
    <property type="project" value="InterPro"/>
</dbReference>
<dbReference type="AlphaFoldDB" id="A0AAV3NUR9"/>
<dbReference type="SUPFAM" id="SSF47576">
    <property type="entry name" value="Calponin-homology domain, CH-domain"/>
    <property type="match status" value="1"/>
</dbReference>
<evidence type="ECO:0000256" key="5">
    <source>
        <dbReference type="SAM" id="MobiDB-lite"/>
    </source>
</evidence>
<dbReference type="InterPro" id="IPR036872">
    <property type="entry name" value="CH_dom_sf"/>
</dbReference>
<evidence type="ECO:0000313" key="9">
    <source>
        <dbReference type="Proteomes" id="UP001454036"/>
    </source>
</evidence>
<dbReference type="InterPro" id="IPR031852">
    <property type="entry name" value="Vik1/Cik1_MT-bd"/>
</dbReference>
<dbReference type="InterPro" id="IPR027640">
    <property type="entry name" value="Kinesin-like_fam"/>
</dbReference>
<keyword evidence="4" id="KW-0175">Coiled coil</keyword>
<dbReference type="SMART" id="SM00033">
    <property type="entry name" value="CH"/>
    <property type="match status" value="1"/>
</dbReference>
<reference evidence="8 9" key="1">
    <citation type="submission" date="2024-01" db="EMBL/GenBank/DDBJ databases">
        <title>The complete chloroplast genome sequence of Lithospermum erythrorhizon: insights into the phylogenetic relationship among Boraginaceae species and the maternal lineages of purple gromwells.</title>
        <authorList>
            <person name="Okada T."/>
            <person name="Watanabe K."/>
        </authorList>
    </citation>
    <scope>NUCLEOTIDE SEQUENCE [LARGE SCALE GENOMIC DNA]</scope>
</reference>
<keyword evidence="3" id="KW-0067">ATP-binding</keyword>
<sequence>MAPEGLTMSSVVDNGFQQEGKASSKAEETSLKRYEAGGWLRKMVGVVVGKDLPAHPSEDEFRLGLRSGIILCKVLNKVKPHSVPKVVEAPGDSILIPDGEALSAYRYFENVRHFLVSVKEMGLPTFEISDLEKGGKSCRIVSCVLALKTFKESGGSVLGKVGENQKPSAKQFAIKIADLFASSLSRSSISREKSADSLSSKSSASGDVGLRDFGSLSTIVKELLTDTMEEDIPTIIKTILSEVMEEFQHRLALQKEQVEGELVNATSNDMEVPEPVEPGMDGVLYKSDMVNETTSTDEEATSRKRESCNSKKEIQNAQFKCQSERQQMLAERHQRDIQKLKKVLEAAKTELHLLQMTYEEEVSNLAKHLSGLTDAASGYNKVLEENRKLYNLVQDLKGNIRVYCRVRPFLPGQADSVNSVDHLDDGSITVITPSKNRKDGRKSFTFNKVLGPSATQEEVFADTQPLVRSVLDGYNVCICAYGQTGSGKTHTMVRI</sequence>
<feature type="domain" description="Kinesin motor" evidence="7">
    <location>
        <begin position="399"/>
        <end position="495"/>
    </location>
</feature>
<dbReference type="PANTHER" id="PTHR47972">
    <property type="entry name" value="KINESIN-LIKE PROTEIN KLP-3"/>
    <property type="match status" value="1"/>
</dbReference>
<dbReference type="GO" id="GO:0015630">
    <property type="term" value="C:microtubule cytoskeleton"/>
    <property type="evidence" value="ECO:0007669"/>
    <property type="project" value="TreeGrafter"/>
</dbReference>
<dbReference type="GO" id="GO:0008017">
    <property type="term" value="F:microtubule binding"/>
    <property type="evidence" value="ECO:0007669"/>
    <property type="project" value="InterPro"/>
</dbReference>
<organism evidence="8 9">
    <name type="scientific">Lithospermum erythrorhizon</name>
    <name type="common">Purple gromwell</name>
    <name type="synonym">Lithospermum officinale var. erythrorhizon</name>
    <dbReference type="NCBI Taxonomy" id="34254"/>
    <lineage>
        <taxon>Eukaryota</taxon>
        <taxon>Viridiplantae</taxon>
        <taxon>Streptophyta</taxon>
        <taxon>Embryophyta</taxon>
        <taxon>Tracheophyta</taxon>
        <taxon>Spermatophyta</taxon>
        <taxon>Magnoliopsida</taxon>
        <taxon>eudicotyledons</taxon>
        <taxon>Gunneridae</taxon>
        <taxon>Pentapetalae</taxon>
        <taxon>asterids</taxon>
        <taxon>lamiids</taxon>
        <taxon>Boraginales</taxon>
        <taxon>Boraginaceae</taxon>
        <taxon>Boraginoideae</taxon>
        <taxon>Lithospermeae</taxon>
        <taxon>Lithospermum</taxon>
    </lineage>
</organism>
<dbReference type="SUPFAM" id="SSF52540">
    <property type="entry name" value="P-loop containing nucleoside triphosphate hydrolases"/>
    <property type="match status" value="1"/>
</dbReference>